<dbReference type="ExpressionAtlas" id="A0A3L6FLQ5">
    <property type="expression patterns" value="baseline and differential"/>
</dbReference>
<dbReference type="FunFam" id="3.30.160.20:FF:000038">
    <property type="entry name" value="Dicer-like 104"/>
    <property type="match status" value="1"/>
</dbReference>
<evidence type="ECO:0000256" key="18">
    <source>
        <dbReference type="SAM" id="MobiDB-lite"/>
    </source>
</evidence>
<keyword evidence="8" id="KW-0547">Nucleotide-binding</keyword>
<dbReference type="GO" id="GO:0004386">
    <property type="term" value="F:helicase activity"/>
    <property type="evidence" value="ECO:0007669"/>
    <property type="project" value="UniProtKB-KW"/>
</dbReference>
<evidence type="ECO:0000256" key="1">
    <source>
        <dbReference type="ARBA" id="ARBA00001936"/>
    </source>
</evidence>
<feature type="region of interest" description="Disordered" evidence="18">
    <location>
        <begin position="1"/>
        <end position="34"/>
    </location>
</feature>
<keyword evidence="16" id="KW-0539">Nucleus</keyword>
<feature type="region of interest" description="Disordered" evidence="18">
    <location>
        <begin position="575"/>
        <end position="605"/>
    </location>
</feature>
<dbReference type="Pfam" id="PF02170">
    <property type="entry name" value="PAZ"/>
    <property type="match status" value="1"/>
</dbReference>
<name>A0A3L6FLQ5_MAIZE</name>
<dbReference type="SUPFAM" id="SSF52540">
    <property type="entry name" value="P-loop containing nucleoside triphosphate hydrolases"/>
    <property type="match status" value="2"/>
</dbReference>
<dbReference type="Gene3D" id="2.170.260.10">
    <property type="entry name" value="paz domain"/>
    <property type="match status" value="1"/>
</dbReference>
<feature type="compositionally biased region" description="Low complexity" evidence="18">
    <location>
        <begin position="588"/>
        <end position="597"/>
    </location>
</feature>
<dbReference type="InterPro" id="IPR000999">
    <property type="entry name" value="RNase_III_dom"/>
</dbReference>
<keyword evidence="7" id="KW-0677">Repeat</keyword>
<keyword evidence="12" id="KW-0067">ATP-binding</keyword>
<comment type="similarity">
    <text evidence="17">Belongs to the helicase family. Dicer subfamily.</text>
</comment>
<evidence type="ECO:0000256" key="12">
    <source>
        <dbReference type="ARBA" id="ARBA00022840"/>
    </source>
</evidence>
<keyword evidence="14" id="KW-0943">RNA-mediated gene silencing</keyword>
<dbReference type="GO" id="GO:0010267">
    <property type="term" value="P:ta-siRNA processing"/>
    <property type="evidence" value="ECO:0007669"/>
    <property type="project" value="UniProtKB-ARBA"/>
</dbReference>
<dbReference type="Gene3D" id="3.30.160.380">
    <property type="entry name" value="Dicer dimerisation domain"/>
    <property type="match status" value="1"/>
</dbReference>
<evidence type="ECO:0000256" key="14">
    <source>
        <dbReference type="ARBA" id="ARBA00023158"/>
    </source>
</evidence>
<gene>
    <name evidence="22" type="primary">DCL3A</name>
    <name evidence="22" type="ORF">Zm00014a_036017</name>
</gene>
<evidence type="ECO:0000256" key="10">
    <source>
        <dbReference type="ARBA" id="ARBA00022801"/>
    </source>
</evidence>
<keyword evidence="13" id="KW-0460">Magnesium</keyword>
<keyword evidence="11" id="KW-0347">Helicase</keyword>
<dbReference type="GO" id="GO:0005634">
    <property type="term" value="C:nucleus"/>
    <property type="evidence" value="ECO:0007669"/>
    <property type="project" value="UniProtKB-SubCell"/>
</dbReference>
<dbReference type="GO" id="GO:0004525">
    <property type="term" value="F:ribonuclease III activity"/>
    <property type="evidence" value="ECO:0007669"/>
    <property type="project" value="InterPro"/>
</dbReference>
<dbReference type="Pfam" id="PF00271">
    <property type="entry name" value="Helicase_C"/>
    <property type="match status" value="1"/>
</dbReference>
<dbReference type="GO" id="GO:0005524">
    <property type="term" value="F:ATP binding"/>
    <property type="evidence" value="ECO:0007669"/>
    <property type="project" value="UniProtKB-KW"/>
</dbReference>
<dbReference type="Pfam" id="PF00270">
    <property type="entry name" value="DEAD"/>
    <property type="match status" value="1"/>
</dbReference>
<dbReference type="CDD" id="cd00593">
    <property type="entry name" value="RIBOc"/>
    <property type="match status" value="2"/>
</dbReference>
<dbReference type="GO" id="GO:0046872">
    <property type="term" value="F:metal ion binding"/>
    <property type="evidence" value="ECO:0007669"/>
    <property type="project" value="UniProtKB-KW"/>
</dbReference>
<dbReference type="InterPro" id="IPR005034">
    <property type="entry name" value="Dicer_dimerisation"/>
</dbReference>
<accession>A0A3L6FLQ5</accession>
<feature type="compositionally biased region" description="Acidic residues" evidence="18">
    <location>
        <begin position="1532"/>
        <end position="1586"/>
    </location>
</feature>
<comment type="subunit">
    <text evidence="4">May interact with ARGONAUTE1 or PINHEAD through their common PAZ domains.</text>
</comment>
<evidence type="ECO:0000256" key="6">
    <source>
        <dbReference type="ARBA" id="ARBA00022723"/>
    </source>
</evidence>
<comment type="cofactor">
    <cofactor evidence="2">
        <name>Mg(2+)</name>
        <dbReference type="ChEBI" id="CHEBI:18420"/>
    </cofactor>
</comment>
<sequence>MDASTAGDGDTNTLKRPCKTSPPEGETDKYKRQKRECQDFSPRRYQLDVYEVATRHNTIAMLDTGAGKTMIAVMLIKHFGKINKANNDRKLIIFLAPTVQLVTQVMVMTPQVLLDALRQAFLILDMVSLMIFDECHHATGNHPYTRIMKEFYHGSEHKPNVFGVSSDLDCKNQLSELENILDSKIHSVVDREEIELCVPSAKEVNRYYEPRTVSFDDLSEELEILCSKYDGLIIQLHNRSTNQYKDADEITKESRKRLSNSLAKICYCLEDAGLLCASEATKICIERGQRKGWLKGGSDTTDQQSGQNGPILFAEISMLHMEFFQEVLDIIGKRVQQQQGIDALLNSERGCVEAKNMGYISPKLYELMQVFLSFSDPDNVRCLVFVDRKISARVIERTMKKIGQLSCFRVSFLTGGSSSVDALTPKMQKDTLDSFRSGKVNLLFTTDVAEEGIHIPDCSGNVKQDDLISGIMRSKASMTGIASNREPEDSHPSFLPTEEINEYHISKTGAKITTDSSISVLNQYCDKLPKDKVLTHFSVFLARFEGQKARNMQKAKQLVCLDACKRLHQLGALDDHLSPSVEEPPPEISSKSSISTPGAGLGTTKRKELHGTTKVLSMSGSWGSDRSVTKLQGYKLNFVCDQVGQKYSAFVLLIDASIAKEAATLDIDLYLHDKMVKASVSPCGPLELDAWQMEQTKLFQALLFNSLFGKLFIGSKASKTPREFILKKDDVFLWNKENMYLLLPVDSTLDSHKSVCINWSVIDVVATAVGFMRSIYSDGKCNLTDKLNYEKNGEDLIHLANKSCKGNDLKNMVVLAIHTGKIYTIVVVSDLCANSKFDGTTDKKEAKFRTFAEYFEKKYSIFLCHPLQPLLVLKPTHNPHNLLSSKNRDEDNVVENKNRANSLVHMPPELLIPLDLPIDVLRVFYLFPSLMHRLESLMLASQLRSEIAYRDSDISSFVILEAMTTLRCCEDFSMERLELLGDSVLKYAVSAHLFMTFLNKHEGQLSSRRQETICNATLYRLGIERRIQGYIRDAAFDPRRWLAPGQLSRRPCPCECPVNSEVVTEDIHRIDDKSIIIGKACDKGHRWICSKTISDCVEALIGAYYVEGGLKAAFAVLKWFQIETEIEEELIMEALSSASVRNYLPKVDVVELLEAKLGYTFQMKGLLIEALTHSSQQESGATYCYQRLEFLGDAVLDILITRHLFLSHKDTDEGELTDLRSASVNNENFAQVAVLGDIVESIAGAILIDSKLDLDLVWRVFKPLLSPIVTPENLELPRFRELNEWSDKNGYFIGIKCENRGDSTMAILNLQLKDLLLVRQGCGKNKVDAKAHAASLLLRDLEEKGLIIPRNASRVEQLEKNSGTVKHCNNVLDVMDTQNVAPPRQKEVAVLSTTTPGSVLDKPLVVKVKLSKGGPRISLYESCKKLQWPMPTFEFVKVEPSVCSSSCGSSQKVAPQGFAFASTITLHIPNGDVISLTGDGRADKKSSQDSAALLMLYELQRQRRFQVQEVPAKDDDDDVFIILAMMMMIYSSDDDDDDFTTSDSDNEMSEEDDSSDEDEMSEEDDSSDEDEMSGGADPSDDSSDESGSEHTSAPKKTDVVVGKKRAIKAEAPYGKKAKSEQSSQKTGDKASTSHPAKQSIKTPADKSRKTPTADKKSPKSGSHGCK</sequence>
<evidence type="ECO:0000256" key="15">
    <source>
        <dbReference type="ARBA" id="ARBA00023211"/>
    </source>
</evidence>
<comment type="caution">
    <text evidence="22">The sequence shown here is derived from an EMBL/GenBank/DDBJ whole genome shotgun (WGS) entry which is preliminary data.</text>
</comment>
<evidence type="ECO:0000256" key="8">
    <source>
        <dbReference type="ARBA" id="ARBA00022741"/>
    </source>
</evidence>
<dbReference type="SUPFAM" id="SSF69065">
    <property type="entry name" value="RNase III domain-like"/>
    <property type="match status" value="2"/>
</dbReference>
<dbReference type="Gene3D" id="3.30.160.20">
    <property type="match status" value="1"/>
</dbReference>
<evidence type="ECO:0000256" key="16">
    <source>
        <dbReference type="ARBA" id="ARBA00023242"/>
    </source>
</evidence>
<keyword evidence="5" id="KW-0540">Nuclease</keyword>
<feature type="domain" description="RNase III" evidence="19">
    <location>
        <begin position="1150"/>
        <end position="1233"/>
    </location>
</feature>
<keyword evidence="10" id="KW-0378">Hydrolase</keyword>
<evidence type="ECO:0000256" key="17">
    <source>
        <dbReference type="ARBA" id="ARBA00035116"/>
    </source>
</evidence>
<dbReference type="FunFam" id="1.10.1520.10:FF:000008">
    <property type="entry name" value="Dicer-like 104"/>
    <property type="match status" value="1"/>
</dbReference>
<evidence type="ECO:0000256" key="13">
    <source>
        <dbReference type="ARBA" id="ARBA00022842"/>
    </source>
</evidence>
<dbReference type="InterPro" id="IPR003100">
    <property type="entry name" value="PAZ_dom"/>
</dbReference>
<feature type="domain" description="RNase III" evidence="19">
    <location>
        <begin position="940"/>
        <end position="1109"/>
    </location>
</feature>
<dbReference type="GO" id="GO:0003723">
    <property type="term" value="F:RNA binding"/>
    <property type="evidence" value="ECO:0007669"/>
    <property type="project" value="InterPro"/>
</dbReference>
<feature type="domain" description="Helicase C-terminal" evidence="21">
    <location>
        <begin position="366"/>
        <end position="534"/>
    </location>
</feature>
<evidence type="ECO:0000259" key="19">
    <source>
        <dbReference type="PROSITE" id="PS50142"/>
    </source>
</evidence>
<dbReference type="InterPro" id="IPR001650">
    <property type="entry name" value="Helicase_C-like"/>
</dbReference>
<dbReference type="SMART" id="SM00535">
    <property type="entry name" value="RIBOc"/>
    <property type="match status" value="2"/>
</dbReference>
<dbReference type="Gene3D" id="3.40.50.300">
    <property type="entry name" value="P-loop containing nucleotide triphosphate hydrolases"/>
    <property type="match status" value="3"/>
</dbReference>
<dbReference type="PANTHER" id="PTHR14950">
    <property type="entry name" value="DICER-RELATED"/>
    <property type="match status" value="1"/>
</dbReference>
<comment type="cofactor">
    <cofactor evidence="1">
        <name>Mn(2+)</name>
        <dbReference type="ChEBI" id="CHEBI:29035"/>
    </cofactor>
</comment>
<evidence type="ECO:0000313" key="22">
    <source>
        <dbReference type="EMBL" id="PWZ33760.1"/>
    </source>
</evidence>
<feature type="compositionally biased region" description="Polar residues" evidence="18">
    <location>
        <begin position="1620"/>
        <end position="1641"/>
    </location>
</feature>
<dbReference type="PANTHER" id="PTHR14950:SF46">
    <property type="entry name" value="ENDORIBONUCLEASE DICER HOMOLOG 3"/>
    <property type="match status" value="1"/>
</dbReference>
<evidence type="ECO:0000313" key="23">
    <source>
        <dbReference type="Proteomes" id="UP000251960"/>
    </source>
</evidence>
<dbReference type="Pfam" id="PF00636">
    <property type="entry name" value="Ribonuclease_3"/>
    <property type="match status" value="2"/>
</dbReference>
<dbReference type="InterPro" id="IPR027417">
    <property type="entry name" value="P-loop_NTPase"/>
</dbReference>
<dbReference type="SMART" id="SM00487">
    <property type="entry name" value="DEXDc"/>
    <property type="match status" value="1"/>
</dbReference>
<dbReference type="InterPro" id="IPR036085">
    <property type="entry name" value="PAZ_dom_sf"/>
</dbReference>
<evidence type="ECO:0000256" key="11">
    <source>
        <dbReference type="ARBA" id="ARBA00022806"/>
    </source>
</evidence>
<dbReference type="Pfam" id="PF03368">
    <property type="entry name" value="Dicer_dimer"/>
    <property type="match status" value="1"/>
</dbReference>
<evidence type="ECO:0000256" key="7">
    <source>
        <dbReference type="ARBA" id="ARBA00022737"/>
    </source>
</evidence>
<feature type="compositionally biased region" description="Basic and acidic residues" evidence="18">
    <location>
        <begin position="1643"/>
        <end position="1657"/>
    </location>
</feature>
<dbReference type="InterPro" id="IPR038248">
    <property type="entry name" value="Dicer_dimer_sf"/>
</dbReference>
<dbReference type="SMART" id="SM00949">
    <property type="entry name" value="PAZ"/>
    <property type="match status" value="1"/>
</dbReference>
<dbReference type="InterPro" id="IPR011545">
    <property type="entry name" value="DEAD/DEAH_box_helicase_dom"/>
</dbReference>
<feature type="region of interest" description="Disordered" evidence="18">
    <location>
        <begin position="1532"/>
        <end position="1666"/>
    </location>
</feature>
<dbReference type="InterPro" id="IPR014001">
    <property type="entry name" value="Helicase_ATP-bd"/>
</dbReference>
<keyword evidence="15" id="KW-0464">Manganese</keyword>
<dbReference type="PROSITE" id="PS50142">
    <property type="entry name" value="RNASE_3_2"/>
    <property type="match status" value="2"/>
</dbReference>
<comment type="subcellular location">
    <subcellularLocation>
        <location evidence="3">Nucleus</location>
    </subcellularLocation>
</comment>
<dbReference type="PROSITE" id="PS51194">
    <property type="entry name" value="HELICASE_CTER"/>
    <property type="match status" value="1"/>
</dbReference>
<evidence type="ECO:0000256" key="3">
    <source>
        <dbReference type="ARBA" id="ARBA00004123"/>
    </source>
</evidence>
<organism evidence="22 23">
    <name type="scientific">Zea mays</name>
    <name type="common">Maize</name>
    <dbReference type="NCBI Taxonomy" id="4577"/>
    <lineage>
        <taxon>Eukaryota</taxon>
        <taxon>Viridiplantae</taxon>
        <taxon>Streptophyta</taxon>
        <taxon>Embryophyta</taxon>
        <taxon>Tracheophyta</taxon>
        <taxon>Spermatophyta</taxon>
        <taxon>Magnoliopsida</taxon>
        <taxon>Liliopsida</taxon>
        <taxon>Poales</taxon>
        <taxon>Poaceae</taxon>
        <taxon>PACMAD clade</taxon>
        <taxon>Panicoideae</taxon>
        <taxon>Andropogonodae</taxon>
        <taxon>Andropogoneae</taxon>
        <taxon>Tripsacinae</taxon>
        <taxon>Zea</taxon>
    </lineage>
</organism>
<keyword evidence="9" id="KW-0255">Endonuclease</keyword>
<feature type="domain" description="PAZ" evidence="20">
    <location>
        <begin position="795"/>
        <end position="915"/>
    </location>
</feature>
<dbReference type="EMBL" id="NCVQ01000004">
    <property type="protein sequence ID" value="PWZ33760.1"/>
    <property type="molecule type" value="Genomic_DNA"/>
</dbReference>
<evidence type="ECO:0000259" key="20">
    <source>
        <dbReference type="PROSITE" id="PS50821"/>
    </source>
</evidence>
<evidence type="ECO:0000259" key="21">
    <source>
        <dbReference type="PROSITE" id="PS51194"/>
    </source>
</evidence>
<evidence type="ECO:0000256" key="9">
    <source>
        <dbReference type="ARBA" id="ARBA00022759"/>
    </source>
</evidence>
<reference evidence="22 23" key="1">
    <citation type="journal article" date="2018" name="Nat. Genet.">
        <title>Extensive intraspecific gene order and gene structural variations between Mo17 and other maize genomes.</title>
        <authorList>
            <person name="Sun S."/>
            <person name="Zhou Y."/>
            <person name="Chen J."/>
            <person name="Shi J."/>
            <person name="Zhao H."/>
            <person name="Zhao H."/>
            <person name="Song W."/>
            <person name="Zhang M."/>
            <person name="Cui Y."/>
            <person name="Dong X."/>
            <person name="Liu H."/>
            <person name="Ma X."/>
            <person name="Jiao Y."/>
            <person name="Wang B."/>
            <person name="Wei X."/>
            <person name="Stein J.C."/>
            <person name="Glaubitz J.C."/>
            <person name="Lu F."/>
            <person name="Yu G."/>
            <person name="Liang C."/>
            <person name="Fengler K."/>
            <person name="Li B."/>
            <person name="Rafalski A."/>
            <person name="Schnable P.S."/>
            <person name="Ware D.H."/>
            <person name="Buckler E.S."/>
            <person name="Lai J."/>
        </authorList>
    </citation>
    <scope>NUCLEOTIDE SEQUENCE [LARGE SCALE GENOMIC DNA]</scope>
    <source>
        <strain evidence="23">cv. Missouri 17</strain>
        <tissue evidence="22">Seedling</tissue>
    </source>
</reference>
<dbReference type="PROSITE" id="PS00517">
    <property type="entry name" value="RNASE_3_1"/>
    <property type="match status" value="1"/>
</dbReference>
<evidence type="ECO:0000256" key="5">
    <source>
        <dbReference type="ARBA" id="ARBA00022722"/>
    </source>
</evidence>
<dbReference type="FunFam" id="2.170.260.10:FF:000004">
    <property type="entry name" value="Dicer-like 104"/>
    <property type="match status" value="1"/>
</dbReference>
<evidence type="ECO:0000256" key="4">
    <source>
        <dbReference type="ARBA" id="ARBA00011499"/>
    </source>
</evidence>
<evidence type="ECO:0000256" key="2">
    <source>
        <dbReference type="ARBA" id="ARBA00001946"/>
    </source>
</evidence>
<protein>
    <submittedName>
        <fullName evidence="22">Endoribonuclease Dicer 3a</fullName>
    </submittedName>
</protein>
<dbReference type="PROSITE" id="PS50821">
    <property type="entry name" value="PAZ"/>
    <property type="match status" value="1"/>
</dbReference>
<keyword evidence="6" id="KW-0479">Metal-binding</keyword>
<dbReference type="Proteomes" id="UP000251960">
    <property type="component" value="Chromosome 3"/>
</dbReference>
<dbReference type="InterPro" id="IPR036389">
    <property type="entry name" value="RNase_III_sf"/>
</dbReference>
<proteinExistence type="inferred from homology"/>
<dbReference type="SUPFAM" id="SSF101690">
    <property type="entry name" value="PAZ domain"/>
    <property type="match status" value="1"/>
</dbReference>
<dbReference type="Gene3D" id="1.10.1520.10">
    <property type="entry name" value="Ribonuclease III domain"/>
    <property type="match status" value="3"/>
</dbReference>